<dbReference type="RefSeq" id="XP_019012241.1">
    <property type="nucleotide sequence ID" value="XM_019154838.1"/>
</dbReference>
<feature type="compositionally biased region" description="Basic and acidic residues" evidence="1">
    <location>
        <begin position="24"/>
        <end position="34"/>
    </location>
</feature>
<name>A0A1B9I685_9TREE</name>
<feature type="compositionally biased region" description="Polar residues" evidence="1">
    <location>
        <begin position="1"/>
        <end position="10"/>
    </location>
</feature>
<evidence type="ECO:0000256" key="1">
    <source>
        <dbReference type="SAM" id="MobiDB-lite"/>
    </source>
</evidence>
<dbReference type="KEGG" id="kpin:30171456"/>
<keyword evidence="4" id="KW-1185">Reference proteome</keyword>
<gene>
    <name evidence="2" type="ORF">I206_03087</name>
    <name evidence="3" type="ORF">I206_102732</name>
</gene>
<evidence type="ECO:0000313" key="4">
    <source>
        <dbReference type="Proteomes" id="UP000094020"/>
    </source>
</evidence>
<feature type="region of interest" description="Disordered" evidence="1">
    <location>
        <begin position="51"/>
        <end position="76"/>
    </location>
</feature>
<dbReference type="Proteomes" id="UP000094020">
    <property type="component" value="Chromosome 3"/>
</dbReference>
<dbReference type="EMBL" id="CP144521">
    <property type="protein sequence ID" value="WWC68797.1"/>
    <property type="molecule type" value="Genomic_DNA"/>
</dbReference>
<reference evidence="3" key="4">
    <citation type="submission" date="2024-02" db="EMBL/GenBank/DDBJ databases">
        <title>Comparative genomics of Cryptococcus and Kwoniella reveals pathogenesis evolution and contrasting modes of karyotype evolution via chromosome fusion or intercentromeric recombination.</title>
        <authorList>
            <person name="Coelho M.A."/>
            <person name="David-Palma M."/>
            <person name="Shea T."/>
            <person name="Bowers K."/>
            <person name="McGinley-Smith S."/>
            <person name="Mohammad A.W."/>
            <person name="Gnirke A."/>
            <person name="Yurkov A.M."/>
            <person name="Nowrousian M."/>
            <person name="Sun S."/>
            <person name="Cuomo C.A."/>
            <person name="Heitman J."/>
        </authorList>
    </citation>
    <scope>NUCLEOTIDE SEQUENCE</scope>
    <source>
        <strain evidence="3">CBS 10737</strain>
    </source>
</reference>
<accession>A0A1B9I685</accession>
<protein>
    <submittedName>
        <fullName evidence="2">Uncharacterized protein</fullName>
    </submittedName>
</protein>
<feature type="region of interest" description="Disordered" evidence="1">
    <location>
        <begin position="1"/>
        <end position="37"/>
    </location>
</feature>
<dbReference type="GeneID" id="30171456"/>
<evidence type="ECO:0000313" key="3">
    <source>
        <dbReference type="EMBL" id="WWC68797.1"/>
    </source>
</evidence>
<dbReference type="EMBL" id="KI894009">
    <property type="protein sequence ID" value="OCF51022.1"/>
    <property type="molecule type" value="Genomic_DNA"/>
</dbReference>
<dbReference type="AlphaFoldDB" id="A0A1B9I685"/>
<reference evidence="2" key="3">
    <citation type="submission" date="2016-07" db="EMBL/GenBank/DDBJ databases">
        <title>Evolution of pathogenesis and genome organization in the Tremellales.</title>
        <authorList>
            <person name="Cuomo C."/>
            <person name="Litvintseva A."/>
            <person name="Heitman J."/>
            <person name="Chen Y."/>
            <person name="Sun S."/>
            <person name="Springer D."/>
            <person name="Dromer F."/>
            <person name="Young S."/>
            <person name="Zeng Q."/>
            <person name="Chapman S."/>
            <person name="Gujja S."/>
            <person name="Saif S."/>
            <person name="Birren B."/>
        </authorList>
    </citation>
    <scope>NUCLEOTIDE SEQUENCE</scope>
    <source>
        <strain evidence="2">CBS 10737</strain>
    </source>
</reference>
<reference evidence="3" key="2">
    <citation type="submission" date="2013-07" db="EMBL/GenBank/DDBJ databases">
        <authorList>
            <consortium name="The Broad Institute Genome Sequencing Platform"/>
            <person name="Cuomo C."/>
            <person name="Litvintseva A."/>
            <person name="Chen Y."/>
            <person name="Heitman J."/>
            <person name="Sun S."/>
            <person name="Springer D."/>
            <person name="Dromer F."/>
            <person name="Young S.K."/>
            <person name="Zeng Q."/>
            <person name="Gargeya S."/>
            <person name="Fitzgerald M."/>
            <person name="Abouelleil A."/>
            <person name="Alvarado L."/>
            <person name="Berlin A.M."/>
            <person name="Chapman S.B."/>
            <person name="Dewar J."/>
            <person name="Goldberg J."/>
            <person name="Griggs A."/>
            <person name="Gujja S."/>
            <person name="Hansen M."/>
            <person name="Howarth C."/>
            <person name="Imamovic A."/>
            <person name="Larimer J."/>
            <person name="McCowan C."/>
            <person name="Murphy C."/>
            <person name="Pearson M."/>
            <person name="Priest M."/>
            <person name="Roberts A."/>
            <person name="Saif S."/>
            <person name="Shea T."/>
            <person name="Sykes S."/>
            <person name="Wortman J."/>
            <person name="Nusbaum C."/>
            <person name="Birren B."/>
        </authorList>
    </citation>
    <scope>NUCLEOTIDE SEQUENCE</scope>
    <source>
        <strain evidence="3">CBS 10737</strain>
    </source>
</reference>
<evidence type="ECO:0000313" key="2">
    <source>
        <dbReference type="EMBL" id="OCF51022.1"/>
    </source>
</evidence>
<proteinExistence type="predicted"/>
<sequence length="292" mass="32742">MSESRNTSPSRLDKSASDLEEFQLVEKPDDHTKTVDTGNGWQLVYRDTVPTTSLTASGPGTQTVQPTSYTGASTTPPLAMRGQYMSKSELLHPDSLQGRTFGDGYVLLVYHTEPEKEQAILEKGLSSLSHLARCDDATEETKFWAAARWSETRWASGRDPGVIYLKPVYEQKMLDAVINSQDSCIFVAAHPNSVNVFDAFHRESARPASTQDRIREHNLYKNFSRNLSDYSKDVADGAIIDQYARARTLAEWNRMHNLTKFKAEAVVSDDIIEPDYFVPPSLLDELVSKSKE</sequence>
<organism evidence="2">
    <name type="scientific">Kwoniella pini CBS 10737</name>
    <dbReference type="NCBI Taxonomy" id="1296096"/>
    <lineage>
        <taxon>Eukaryota</taxon>
        <taxon>Fungi</taxon>
        <taxon>Dikarya</taxon>
        <taxon>Basidiomycota</taxon>
        <taxon>Agaricomycotina</taxon>
        <taxon>Tremellomycetes</taxon>
        <taxon>Tremellales</taxon>
        <taxon>Cryptococcaceae</taxon>
        <taxon>Kwoniella</taxon>
    </lineage>
</organism>
<reference evidence="2" key="1">
    <citation type="submission" date="2013-07" db="EMBL/GenBank/DDBJ databases">
        <title>The Genome Sequence of Cryptococcus pinus CBS10737.</title>
        <authorList>
            <consortium name="The Broad Institute Genome Sequencing Platform"/>
            <person name="Cuomo C."/>
            <person name="Litvintseva A."/>
            <person name="Chen Y."/>
            <person name="Heitman J."/>
            <person name="Sun S."/>
            <person name="Springer D."/>
            <person name="Dromer F."/>
            <person name="Young S.K."/>
            <person name="Zeng Q."/>
            <person name="Gargeya S."/>
            <person name="Fitzgerald M."/>
            <person name="Abouelleil A."/>
            <person name="Alvarado L."/>
            <person name="Berlin A.M."/>
            <person name="Chapman S.B."/>
            <person name="Dewar J."/>
            <person name="Goldberg J."/>
            <person name="Griggs A."/>
            <person name="Gujja S."/>
            <person name="Hansen M."/>
            <person name="Howarth C."/>
            <person name="Imamovic A."/>
            <person name="Larimer J."/>
            <person name="McCowan C."/>
            <person name="Murphy C."/>
            <person name="Pearson M."/>
            <person name="Priest M."/>
            <person name="Roberts A."/>
            <person name="Saif S."/>
            <person name="Shea T."/>
            <person name="Sykes S."/>
            <person name="Wortman J."/>
            <person name="Nusbaum C."/>
            <person name="Birren B."/>
        </authorList>
    </citation>
    <scope>NUCLEOTIDE SEQUENCE [LARGE SCALE GENOMIC DNA]</scope>
    <source>
        <strain evidence="2">CBS 10737</strain>
    </source>
</reference>